<dbReference type="GO" id="GO:0031175">
    <property type="term" value="P:neuron projection development"/>
    <property type="evidence" value="ECO:0007669"/>
    <property type="project" value="TreeGrafter"/>
</dbReference>
<reference evidence="3" key="1">
    <citation type="submission" date="2021-02" db="EMBL/GenBank/DDBJ databases">
        <authorList>
            <person name="Nowell W R."/>
        </authorList>
    </citation>
    <scope>NUCLEOTIDE SEQUENCE</scope>
</reference>
<feature type="compositionally biased region" description="Gly residues" evidence="1">
    <location>
        <begin position="417"/>
        <end position="474"/>
    </location>
</feature>
<feature type="compositionally biased region" description="Low complexity" evidence="1">
    <location>
        <begin position="144"/>
        <end position="155"/>
    </location>
</feature>
<evidence type="ECO:0000256" key="1">
    <source>
        <dbReference type="SAM" id="MobiDB-lite"/>
    </source>
</evidence>
<dbReference type="Pfam" id="PF20597">
    <property type="entry name" value="pAdhesive_15"/>
    <property type="match status" value="1"/>
</dbReference>
<evidence type="ECO:0000313" key="3">
    <source>
        <dbReference type="EMBL" id="CAF3634656.1"/>
    </source>
</evidence>
<dbReference type="PANTHER" id="PTHR15718:SF7">
    <property type="entry name" value="G PROTEIN-REGULATED INDUCER OF NEURITE OUTGROWTH 1"/>
    <property type="match status" value="1"/>
</dbReference>
<evidence type="ECO:0000313" key="4">
    <source>
        <dbReference type="Proteomes" id="UP000663868"/>
    </source>
</evidence>
<dbReference type="EMBL" id="CAJOBB010000272">
    <property type="protein sequence ID" value="CAF3634656.1"/>
    <property type="molecule type" value="Genomic_DNA"/>
</dbReference>
<accession>A0A818QBL8</accession>
<dbReference type="InterPro" id="IPR026646">
    <property type="entry name" value="GPRIN2-like/GPRIN3"/>
</dbReference>
<proteinExistence type="predicted"/>
<feature type="compositionally biased region" description="Low complexity" evidence="1">
    <location>
        <begin position="161"/>
        <end position="183"/>
    </location>
</feature>
<dbReference type="Proteomes" id="UP000663868">
    <property type="component" value="Unassembled WGS sequence"/>
</dbReference>
<feature type="compositionally biased region" description="Gly residues" evidence="1">
    <location>
        <begin position="203"/>
        <end position="220"/>
    </location>
</feature>
<comment type="caution">
    <text evidence="3">The sequence shown here is derived from an EMBL/GenBank/DDBJ whole genome shotgun (WGS) entry which is preliminary data.</text>
</comment>
<dbReference type="InterPro" id="IPR026588">
    <property type="entry name" value="Choice_anch_A"/>
</dbReference>
<feature type="compositionally biased region" description="Low complexity" evidence="1">
    <location>
        <begin position="189"/>
        <end position="202"/>
    </location>
</feature>
<organism evidence="3 4">
    <name type="scientific">Adineta steineri</name>
    <dbReference type="NCBI Taxonomy" id="433720"/>
    <lineage>
        <taxon>Eukaryota</taxon>
        <taxon>Metazoa</taxon>
        <taxon>Spiralia</taxon>
        <taxon>Gnathifera</taxon>
        <taxon>Rotifera</taxon>
        <taxon>Eurotatoria</taxon>
        <taxon>Bdelloidea</taxon>
        <taxon>Adinetida</taxon>
        <taxon>Adinetidae</taxon>
        <taxon>Adineta</taxon>
    </lineage>
</organism>
<feature type="compositionally biased region" description="Gly residues" evidence="1">
    <location>
        <begin position="230"/>
        <end position="407"/>
    </location>
</feature>
<feature type="region of interest" description="Disordered" evidence="1">
    <location>
        <begin position="144"/>
        <end position="474"/>
    </location>
</feature>
<name>A0A818QBL8_9BILA</name>
<protein>
    <recommendedName>
        <fullName evidence="2">Choice-of-anchor A domain-containing protein</fullName>
    </recommendedName>
</protein>
<sequence>MGNPQYIHNVTFTDLSPSCSSKQVLPGSDGVTFTSTSGSVIIRFGESIGPILVSISIPNRNTNVQSITVVIKDSTGTTIFTKTSTSETNKVDGFGLQPFPEGCTVIITFTTKYNQYPDHVTISMIACYTPSTATMVMISGSVPPTISGSKPSTGTGPHGPTGPYQPTGTGTHGPTGPYQPTGTGPHGPTGPYQPTGTSTQGPVGTGTQGSVGTGTQGSVGTGTQAPVGTGTQGPLGTGTQGPVGTGTQGPVGTGTQGPIGTGTQGLIGTGTQGPIGTGTQGPVGTGTQGPVGTGTQGPVGTGTQGPIGTGTQGPVGTGTQGPVGTGTQGPVGTGTQGPVGTGTQGPVGTGTQGPIGTGTQGPIGTGTQGPVGTGTQGPVGTGTQGPVGTGTQGPVGTGTQGPVGTGTQGPVATGTQGPIGTGTQGPIGTGTQGPIGTGTQGPIGTGTQGPVGTGTQGPVGTGTQGPAGTGTQGPIGTGTQGPVGTDTQLLSSGTTIASCIPEFDASSMSQYNVITLEDLYTTSDIELTTICCGNLLSGATFANQLSSPWDATVPVLEVNGLLMGSGTMNIQKGSVCLGSYLSNSIINQTSTLYSITNTQCQFTMNGGTGAAVRSCSTLQNKCNQIKSSVINLSQTLCALSPNNMIQAVPNQQNVLSFDVSDCDSNGVAVYNISSTTIFNSVAHDVRMTAPNPNVKFVVINVYDETINWSSGNLQSPWFQSPSSLDISQVIWNFCQATTVNLGFNIRGGVLAPYATITTQVNIDGACACKSLHTQAEVHHPLINAPNCTSTSTQAAISEF</sequence>
<feature type="domain" description="Choice-of-anchor A" evidence="2">
    <location>
        <begin position="506"/>
        <end position="779"/>
    </location>
</feature>
<evidence type="ECO:0000259" key="2">
    <source>
        <dbReference type="Pfam" id="PF20597"/>
    </source>
</evidence>
<dbReference type="GO" id="GO:0005886">
    <property type="term" value="C:plasma membrane"/>
    <property type="evidence" value="ECO:0007669"/>
    <property type="project" value="TreeGrafter"/>
</dbReference>
<dbReference type="AlphaFoldDB" id="A0A818QBL8"/>
<dbReference type="PANTHER" id="PTHR15718">
    <property type="entry name" value="G PROTEIN-REGULATED INDUCER OF NEURITE OUTGROWTH C-TERMINAL DOMAIN-CONTAINING PROTEIN"/>
    <property type="match status" value="1"/>
</dbReference>
<gene>
    <name evidence="3" type="ORF">KXQ929_LOCUS6854</name>
</gene>